<comment type="caution">
    <text evidence="3">The sequence shown here is derived from an EMBL/GenBank/DDBJ whole genome shotgun (WGS) entry which is preliminary data.</text>
</comment>
<name>A0AAN7H3P1_9PEZI</name>
<accession>A0AAN7H3P1</accession>
<dbReference type="PANTHER" id="PTHR10644">
    <property type="entry name" value="DNA REPAIR/RNA PROCESSING CPSF FAMILY"/>
    <property type="match status" value="1"/>
</dbReference>
<dbReference type="InterPro" id="IPR050358">
    <property type="entry name" value="RSE1/DDB1/CFT1"/>
</dbReference>
<dbReference type="InterPro" id="IPR015943">
    <property type="entry name" value="WD40/YVTN_repeat-like_dom_sf"/>
</dbReference>
<dbReference type="EMBL" id="MU865293">
    <property type="protein sequence ID" value="KAK4231288.1"/>
    <property type="molecule type" value="Genomic_DNA"/>
</dbReference>
<reference evidence="3" key="1">
    <citation type="journal article" date="2023" name="Mol. Phylogenet. Evol.">
        <title>Genome-scale phylogeny and comparative genomics of the fungal order Sordariales.</title>
        <authorList>
            <person name="Hensen N."/>
            <person name="Bonometti L."/>
            <person name="Westerberg I."/>
            <person name="Brannstrom I.O."/>
            <person name="Guillou S."/>
            <person name="Cros-Aarteil S."/>
            <person name="Calhoun S."/>
            <person name="Haridas S."/>
            <person name="Kuo A."/>
            <person name="Mondo S."/>
            <person name="Pangilinan J."/>
            <person name="Riley R."/>
            <person name="LaButti K."/>
            <person name="Andreopoulos B."/>
            <person name="Lipzen A."/>
            <person name="Chen C."/>
            <person name="Yan M."/>
            <person name="Daum C."/>
            <person name="Ng V."/>
            <person name="Clum A."/>
            <person name="Steindorff A."/>
            <person name="Ohm R.A."/>
            <person name="Martin F."/>
            <person name="Silar P."/>
            <person name="Natvig D.O."/>
            <person name="Lalanne C."/>
            <person name="Gautier V."/>
            <person name="Ament-Velasquez S.L."/>
            <person name="Kruys A."/>
            <person name="Hutchinson M.I."/>
            <person name="Powell A.J."/>
            <person name="Barry K."/>
            <person name="Miller A.N."/>
            <person name="Grigoriev I.V."/>
            <person name="Debuchy R."/>
            <person name="Gladieux P."/>
            <person name="Hiltunen Thoren M."/>
            <person name="Johannesson H."/>
        </authorList>
    </citation>
    <scope>NUCLEOTIDE SEQUENCE</scope>
    <source>
        <strain evidence="3">CBS 990.96</strain>
    </source>
</reference>
<feature type="domain" description="RSE1/DDB1/CPSF1 first beta-propeller" evidence="1">
    <location>
        <begin position="64"/>
        <end position="449"/>
    </location>
</feature>
<evidence type="ECO:0000259" key="2">
    <source>
        <dbReference type="Pfam" id="PF23726"/>
    </source>
</evidence>
<proteinExistence type="predicted"/>
<evidence type="ECO:0000313" key="4">
    <source>
        <dbReference type="Proteomes" id="UP001301958"/>
    </source>
</evidence>
<reference evidence="3" key="2">
    <citation type="submission" date="2023-05" db="EMBL/GenBank/DDBJ databases">
        <authorList>
            <consortium name="Lawrence Berkeley National Laboratory"/>
            <person name="Steindorff A."/>
            <person name="Hensen N."/>
            <person name="Bonometti L."/>
            <person name="Westerberg I."/>
            <person name="Brannstrom I.O."/>
            <person name="Guillou S."/>
            <person name="Cros-Aarteil S."/>
            <person name="Calhoun S."/>
            <person name="Haridas S."/>
            <person name="Kuo A."/>
            <person name="Mondo S."/>
            <person name="Pangilinan J."/>
            <person name="Riley R."/>
            <person name="Labutti K."/>
            <person name="Andreopoulos B."/>
            <person name="Lipzen A."/>
            <person name="Chen C."/>
            <person name="Yanf M."/>
            <person name="Daum C."/>
            <person name="Ng V."/>
            <person name="Clum A."/>
            <person name="Ohm R."/>
            <person name="Martin F."/>
            <person name="Silar P."/>
            <person name="Natvig D."/>
            <person name="Lalanne C."/>
            <person name="Gautier V."/>
            <person name="Ament-Velasquez S.L."/>
            <person name="Kruys A."/>
            <person name="Hutchinson M.I."/>
            <person name="Powell A.J."/>
            <person name="Barry K."/>
            <person name="Miller A.N."/>
            <person name="Grigoriev I.V."/>
            <person name="Debuchy R."/>
            <person name="Gladieux P."/>
            <person name="Thoren M.H."/>
            <person name="Johannesson H."/>
        </authorList>
    </citation>
    <scope>NUCLEOTIDE SEQUENCE</scope>
    <source>
        <strain evidence="3">CBS 990.96</strain>
    </source>
</reference>
<protein>
    <submittedName>
        <fullName evidence="3">Mono-functional DNA-alkylating methyl methanesulfonate N-term-domain-containing protein</fullName>
    </submittedName>
</protein>
<dbReference type="Proteomes" id="UP001301958">
    <property type="component" value="Unassembled WGS sequence"/>
</dbReference>
<dbReference type="Pfam" id="PF23726">
    <property type="entry name" value="Beta-prop_RSE1_2nd"/>
    <property type="match status" value="1"/>
</dbReference>
<feature type="domain" description="RSE1/DDB1/CPSF1 second beta-propeller" evidence="2">
    <location>
        <begin position="530"/>
        <end position="767"/>
    </location>
</feature>
<gene>
    <name evidence="3" type="ORF">QBC38DRAFT_466355</name>
</gene>
<organism evidence="3 4">
    <name type="scientific">Podospora fimiseda</name>
    <dbReference type="NCBI Taxonomy" id="252190"/>
    <lineage>
        <taxon>Eukaryota</taxon>
        <taxon>Fungi</taxon>
        <taxon>Dikarya</taxon>
        <taxon>Ascomycota</taxon>
        <taxon>Pezizomycotina</taxon>
        <taxon>Sordariomycetes</taxon>
        <taxon>Sordariomycetidae</taxon>
        <taxon>Sordariales</taxon>
        <taxon>Podosporaceae</taxon>
        <taxon>Podospora</taxon>
    </lineage>
</organism>
<dbReference type="InterPro" id="IPR058543">
    <property type="entry name" value="Beta-prop_RSE1/DDB1/CPSF1_2nd"/>
</dbReference>
<dbReference type="Gene3D" id="2.130.10.10">
    <property type="entry name" value="YVTN repeat-like/Quinoprotein amine dehydrogenase"/>
    <property type="match status" value="2"/>
</dbReference>
<dbReference type="Pfam" id="PF10433">
    <property type="entry name" value="Beta-prop_RSE1_1st"/>
    <property type="match status" value="1"/>
</dbReference>
<evidence type="ECO:0000259" key="1">
    <source>
        <dbReference type="Pfam" id="PF10433"/>
    </source>
</evidence>
<keyword evidence="4" id="KW-1185">Reference proteome</keyword>
<sequence length="1305" mass="145070">MANPNGSVIFNTTVFRDGSWVNERVTLQSVLKAHAASNQIRPAIEPAPRFGLLTKTVIESSKANQILPVNLRSPQHDDVAFIGDHSVQICQLRTDGRLKEVIRKTDFPCRIRSACVIGASRSKTGDEAQVDTLTPIIKPDPGLPFSATQSQLPPQLLMLVLENGDSVFLFVRTGSDGKNEFIAEHFQNPRASSPDLGFHVAVDPSSRYIVLTNPEESFVVYELESREALEHRYARGEPLRPVKSIRNRRIQGVIQNATFLYPRAGDDHHIILLLIIVNNNQSHIVIYQWDLGNDLEGVFAEVKSGHRIIPEAQMPLLLIPLTVDSAFLAVSADHIWVCTQCLYGPPTFEAMIDIPLEKSARPRHHGLGAPLWTSWTRPPRLKSFLAKRDSIFLAREDGVVIYIEAESDCIPTRCTLVKTFDTSISACASINEQHADVLILGSDSGPGSVWRAPARKPIEPLGILPNWSPAVDFTTTYHADTTEKFNKTGLPVQLRKPDRIFATCQSGKMGSITEYRYGKKASIGLSIEAMPGMRDSWMFPSRGSFSPHGYSLLLSEPGGSAILSLTPDLAVVEPLAAESVPYDLDSPTLVFKDSDSLSVQVTTGSVVLIRGDTSARYVHSGFPCLHEATIMDACVMDECVAVSAHIESVFSIYIFKIDQTKLTLSHVRTINAGAEVTCVSINSNFTLLVGLWDGSQPLIGSCSLEHTSNELAAEPLPKLLAIEQPNDYPTGLPDIESIGSIVSTQGRVLVGTKSGELFTLVKDHSTHSRFKVVNYEKFGTTPAILTCHQIKSMADPILLLTCDTNLVSIEIDHKGQPRTKSRVWPVDYENLGAPPLPVLRARVVDTPSEAGQAQILMISGSNLVLAELDDAPGPVQRSIELKSAPNKIIYSHFLRCLVVAVLKDDKPSLLFIDPNTGEDLSKPVSSKNQPVEFISGLGKERDRILCLNEWRFIKEGKIFYYLVVGTRNGNLLVIYSQRESDQTLEGPTRIRYWTKWKKDYSEPVYSVLGYDEGLVFCTGLTLRWGRVDEFERRLKSQKSHDLESPATSLKISGDKLLAMTSKDSLIVVDHIRAENPGTPEKTTVHNVDPQRHRGGHFIETQRTDGGSIVLISDIECNVGAFWIPWQTPDADVEMALRASLRASVRKFQVANVRPLWDHPETFSSNNRFTTDHVGDILGISLNGSLHSFTYLTINTWRFLRFIQNLIATDDPETYELYRSPLTSDLEPRQGKGLEMQVDGDILERFLIKGELEKLVSKRQSMTRFMELLEKIDNGEHTQGLSPENDGEKYLTLGYDILEYYLRPVL</sequence>
<evidence type="ECO:0000313" key="3">
    <source>
        <dbReference type="EMBL" id="KAK4231288.1"/>
    </source>
</evidence>
<dbReference type="InterPro" id="IPR018846">
    <property type="entry name" value="Beta-prop_RSE1/DDB1/CPSF1_1st"/>
</dbReference>